<gene>
    <name evidence="1" type="ORF">H8876_08010</name>
</gene>
<proteinExistence type="predicted"/>
<dbReference type="RefSeq" id="WP_249287309.1">
    <property type="nucleotide sequence ID" value="NZ_JACRWC010000103.1"/>
</dbReference>
<keyword evidence="2" id="KW-1185">Reference proteome</keyword>
<sequence>MNNKILFYKLNGELDRTELLNNHNLRHINGMMTRCTLRNGTVKVGFADPLRTHDRDSFDDSVHDYIYLWTWDNLDEKSHTLIGNDENRYNQTFRSVALGEIMKVESILYSNPRFGSPLTNKFNIITAL</sequence>
<evidence type="ECO:0000313" key="2">
    <source>
        <dbReference type="Proteomes" id="UP000644115"/>
    </source>
</evidence>
<name>A0A923NF45_9FIRM</name>
<protein>
    <submittedName>
        <fullName evidence="1">Uncharacterized protein</fullName>
    </submittedName>
</protein>
<organism evidence="1 2">
    <name type="scientific">Lentihominibacter faecis</name>
    <dbReference type="NCBI Taxonomy" id="2764712"/>
    <lineage>
        <taxon>Bacteria</taxon>
        <taxon>Bacillati</taxon>
        <taxon>Bacillota</taxon>
        <taxon>Clostridia</taxon>
        <taxon>Peptostreptococcales</taxon>
        <taxon>Anaerovoracaceae</taxon>
        <taxon>Lentihominibacter</taxon>
    </lineage>
</organism>
<dbReference type="Proteomes" id="UP000644115">
    <property type="component" value="Unassembled WGS sequence"/>
</dbReference>
<accession>A0A923NF45</accession>
<dbReference type="AlphaFoldDB" id="A0A923NF45"/>
<comment type="caution">
    <text evidence="1">The sequence shown here is derived from an EMBL/GenBank/DDBJ whole genome shotgun (WGS) entry which is preliminary data.</text>
</comment>
<reference evidence="1" key="1">
    <citation type="submission" date="2020-08" db="EMBL/GenBank/DDBJ databases">
        <authorList>
            <person name="Liu C."/>
            <person name="Sun Q."/>
        </authorList>
    </citation>
    <scope>NUCLEOTIDE SEQUENCE</scope>
    <source>
        <strain evidence="1">BX16</strain>
    </source>
</reference>
<evidence type="ECO:0000313" key="1">
    <source>
        <dbReference type="EMBL" id="MBC5999941.1"/>
    </source>
</evidence>
<dbReference type="EMBL" id="JACRWC010000103">
    <property type="protein sequence ID" value="MBC5999941.1"/>
    <property type="molecule type" value="Genomic_DNA"/>
</dbReference>